<gene>
    <name evidence="1" type="ORF">GM418_00790</name>
</gene>
<reference evidence="1 2" key="1">
    <citation type="submission" date="2019-11" db="EMBL/GenBank/DDBJ databases">
        <authorList>
            <person name="Zheng R.K."/>
            <person name="Sun C.M."/>
        </authorList>
    </citation>
    <scope>NUCLEOTIDE SEQUENCE [LARGE SCALE GENOMIC DNA]</scope>
    <source>
        <strain evidence="1 2">WC007</strain>
    </source>
</reference>
<dbReference type="SUPFAM" id="SSF141694">
    <property type="entry name" value="AF2212/PG0164-like"/>
    <property type="match status" value="1"/>
</dbReference>
<protein>
    <submittedName>
        <fullName evidence="1">DUF1905 domain-containing protein</fullName>
    </submittedName>
</protein>
<dbReference type="AlphaFoldDB" id="A0A6I6JIZ3"/>
<dbReference type="Gene3D" id="2.40.30.100">
    <property type="entry name" value="AF2212/PG0164-like"/>
    <property type="match status" value="1"/>
</dbReference>
<dbReference type="KEGG" id="mcos:GM418_00790"/>
<dbReference type="InterPro" id="IPR037079">
    <property type="entry name" value="AF2212/PG0164-like_sf"/>
</dbReference>
<evidence type="ECO:0000313" key="1">
    <source>
        <dbReference type="EMBL" id="QGY42241.1"/>
    </source>
</evidence>
<dbReference type="Proteomes" id="UP000428260">
    <property type="component" value="Chromosome"/>
</dbReference>
<dbReference type="Pfam" id="PF13376">
    <property type="entry name" value="OmdA"/>
    <property type="match status" value="1"/>
</dbReference>
<accession>A0A6I6JIZ3</accession>
<evidence type="ECO:0000313" key="2">
    <source>
        <dbReference type="Proteomes" id="UP000428260"/>
    </source>
</evidence>
<keyword evidence="2" id="KW-1185">Reference proteome</keyword>
<name>A0A6I6JIZ3_9BACT</name>
<dbReference type="Pfam" id="PF08922">
    <property type="entry name" value="DUF1905"/>
    <property type="match status" value="1"/>
</dbReference>
<organism evidence="1 2">
    <name type="scientific">Maribellus comscasis</name>
    <dbReference type="NCBI Taxonomy" id="2681766"/>
    <lineage>
        <taxon>Bacteria</taxon>
        <taxon>Pseudomonadati</taxon>
        <taxon>Bacteroidota</taxon>
        <taxon>Bacteroidia</taxon>
        <taxon>Marinilabiliales</taxon>
        <taxon>Prolixibacteraceae</taxon>
        <taxon>Maribellus</taxon>
    </lineage>
</organism>
<dbReference type="InterPro" id="IPR015018">
    <property type="entry name" value="DUF1905"/>
</dbReference>
<sequence>MNSVESPLVDKEYLMQKYPGKGGWTYAEIPEILQNKNNPFGWVKVKGSIDGFELKNYKLMPMGNGKLFLPVKAQIRKEIKKKAGDFVHIILFADDLPYKIPHEIQECLLNEPKEIAERFFNFSEGEQKAYIDWIYAAKTIKTKTHRIITMMERLQQNLKFYD</sequence>
<proteinExistence type="predicted"/>
<dbReference type="EMBL" id="CP046401">
    <property type="protein sequence ID" value="QGY42241.1"/>
    <property type="molecule type" value="Genomic_DNA"/>
</dbReference>